<dbReference type="PROSITE" id="PS51109">
    <property type="entry name" value="G5"/>
    <property type="match status" value="1"/>
</dbReference>
<keyword evidence="2" id="KW-1133">Transmembrane helix</keyword>
<feature type="transmembrane region" description="Helical" evidence="2">
    <location>
        <begin position="21"/>
        <end position="41"/>
    </location>
</feature>
<feature type="transmembrane region" description="Helical" evidence="2">
    <location>
        <begin position="126"/>
        <end position="147"/>
    </location>
</feature>
<dbReference type="AlphaFoldDB" id="A0A0W7TP64"/>
<feature type="domain" description="G5" evidence="3">
    <location>
        <begin position="321"/>
        <end position="403"/>
    </location>
</feature>
<dbReference type="InterPro" id="IPR011098">
    <property type="entry name" value="G5_dom"/>
</dbReference>
<evidence type="ECO:0000259" key="3">
    <source>
        <dbReference type="PROSITE" id="PS51109"/>
    </source>
</evidence>
<dbReference type="PANTHER" id="PTHR21666:SF270">
    <property type="entry name" value="MUREIN HYDROLASE ACTIVATOR ENVC"/>
    <property type="match status" value="1"/>
</dbReference>
<dbReference type="SUPFAM" id="SSF51261">
    <property type="entry name" value="Duplicated hybrid motif"/>
    <property type="match status" value="1"/>
</dbReference>
<evidence type="ECO:0000256" key="2">
    <source>
        <dbReference type="SAM" id="Phobius"/>
    </source>
</evidence>
<dbReference type="InterPro" id="IPR011055">
    <property type="entry name" value="Dup_hybrid_motif"/>
</dbReference>
<dbReference type="CDD" id="cd12797">
    <property type="entry name" value="M23_peptidase"/>
    <property type="match status" value="1"/>
</dbReference>
<keyword evidence="1" id="KW-0732">Signal</keyword>
<gene>
    <name evidence="4" type="ORF">ASJ35_12745</name>
</gene>
<evidence type="ECO:0000256" key="1">
    <source>
        <dbReference type="ARBA" id="ARBA00022729"/>
    </source>
</evidence>
<name>A0A0W7TP64_9FIRM</name>
<dbReference type="Pfam" id="PF07501">
    <property type="entry name" value="G5"/>
    <property type="match status" value="1"/>
</dbReference>
<dbReference type="InterPro" id="IPR016047">
    <property type="entry name" value="M23ase_b-sheet_dom"/>
</dbReference>
<dbReference type="Gene3D" id="2.70.70.10">
    <property type="entry name" value="Glucose Permease (Domain IIA)"/>
    <property type="match status" value="1"/>
</dbReference>
<dbReference type="GO" id="GO:0004222">
    <property type="term" value="F:metalloendopeptidase activity"/>
    <property type="evidence" value="ECO:0007669"/>
    <property type="project" value="TreeGrafter"/>
</dbReference>
<protein>
    <recommendedName>
        <fullName evidence="3">G5 domain-containing protein</fullName>
    </recommendedName>
</protein>
<comment type="caution">
    <text evidence="4">The sequence shown here is derived from an EMBL/GenBank/DDBJ whole genome shotgun (WGS) entry which is preliminary data.</text>
</comment>
<dbReference type="EMBL" id="LMUA01000018">
    <property type="protein sequence ID" value="KUE75634.1"/>
    <property type="molecule type" value="Genomic_DNA"/>
</dbReference>
<reference evidence="4 5" key="1">
    <citation type="submission" date="2015-10" db="EMBL/GenBank/DDBJ databases">
        <title>A novel member of the family Ruminococcaceae isolated from human faeces.</title>
        <authorList>
            <person name="Shkoporov A.N."/>
            <person name="Chaplin A.V."/>
            <person name="Motuzova O.V."/>
            <person name="Kafarskaia L.I."/>
            <person name="Efimov B.A."/>
        </authorList>
    </citation>
    <scope>NUCLEOTIDE SEQUENCE [LARGE SCALE GENOMIC DNA]</scope>
    <source>
        <strain evidence="4 5">668</strain>
    </source>
</reference>
<dbReference type="Gene3D" id="2.20.230.10">
    <property type="entry name" value="Resuscitation-promoting factor rpfb"/>
    <property type="match status" value="1"/>
</dbReference>
<sequence length="539" mass="60124">MAARKRWRRYIPDDEISVRAFLHLIGRLFYYVGLHSEYFLLNFGRGARAAVLALWHGVCWMLALGANILRPFFAAVWEDLRAPWRQMRSGLRNIRQVVREEREAGGSPAGKGLAYFFRGVLAYKHLLLRGLAYLLPAAALGVLLVTVDGVLSSTFALRVEFRGEFVGFIANESVYDAAHADILDRIQNVDTGEDWKARPEYTLTIVDQAALYSQGELTDRIIETSSAEFREATGVYVNTEFIGVTADSAALTQALEALKEPLYEGHENDDSWRVEFQQNVELKPGLYFTSTIITLDDLLARLHGTAPVELSDGNILVGWDMLGVQAVQNVTRTVETAAEPQVINDPELEWGREVVEQEASPGLEEVNEDVVYIDGQEVQRIQTREPTVLVEAVPQITRYGTYNPYGGTAGDPATGEFTWPVPDYKGISRWASRYHRGADITARYGTTIVAADNGVVEVATDARGTAWWTYGKFVKIDHGNGFATVYAHCSELLVQQGEYVVKGQPIARVGSTGYSTGNHCHFEIQVNGQWTDTRRYVMP</sequence>
<evidence type="ECO:0000313" key="5">
    <source>
        <dbReference type="Proteomes" id="UP000053433"/>
    </source>
</evidence>
<dbReference type="PANTHER" id="PTHR21666">
    <property type="entry name" value="PEPTIDASE-RELATED"/>
    <property type="match status" value="1"/>
</dbReference>
<evidence type="ECO:0000313" key="4">
    <source>
        <dbReference type="EMBL" id="KUE75634.1"/>
    </source>
</evidence>
<keyword evidence="2" id="KW-0472">Membrane</keyword>
<feature type="transmembrane region" description="Helical" evidence="2">
    <location>
        <begin position="53"/>
        <end position="77"/>
    </location>
</feature>
<keyword evidence="2" id="KW-0812">Transmembrane</keyword>
<dbReference type="SMART" id="SM01208">
    <property type="entry name" value="G5"/>
    <property type="match status" value="1"/>
</dbReference>
<dbReference type="RefSeq" id="WP_058723472.1">
    <property type="nucleotide sequence ID" value="NZ_CAQJQL010000038.1"/>
</dbReference>
<dbReference type="Proteomes" id="UP000053433">
    <property type="component" value="Unassembled WGS sequence"/>
</dbReference>
<dbReference type="InterPro" id="IPR050570">
    <property type="entry name" value="Cell_wall_metabolism_enzyme"/>
</dbReference>
<proteinExistence type="predicted"/>
<organism evidence="4 5">
    <name type="scientific">Ruthenibacterium lactatiformans</name>
    <dbReference type="NCBI Taxonomy" id="1550024"/>
    <lineage>
        <taxon>Bacteria</taxon>
        <taxon>Bacillati</taxon>
        <taxon>Bacillota</taxon>
        <taxon>Clostridia</taxon>
        <taxon>Eubacteriales</taxon>
        <taxon>Oscillospiraceae</taxon>
        <taxon>Ruthenibacterium</taxon>
    </lineage>
</organism>
<dbReference type="Pfam" id="PF01551">
    <property type="entry name" value="Peptidase_M23"/>
    <property type="match status" value="1"/>
</dbReference>
<accession>A0A0W7TP64</accession>